<organism evidence="1 2">
    <name type="scientific">Burkholderia stagnalis</name>
    <dbReference type="NCBI Taxonomy" id="1503054"/>
    <lineage>
        <taxon>Bacteria</taxon>
        <taxon>Pseudomonadati</taxon>
        <taxon>Pseudomonadota</taxon>
        <taxon>Betaproteobacteria</taxon>
        <taxon>Burkholderiales</taxon>
        <taxon>Burkholderiaceae</taxon>
        <taxon>Burkholderia</taxon>
        <taxon>Burkholderia cepacia complex</taxon>
    </lineage>
</organism>
<sequence length="164" mass="18448">MDYYTVNSNFISDIHQGYTEDAKKLMEHELFDANFVGESGSSHLVAVAAARDNPKMIKALIDKGAEPKNEPDALFMAAHWGNLGNMAMLIDNGADVHLKAVALKTNNEKAKDWAEKYINSIEMNNKLNTELKEKDSYEEMMKKLGVEHKAKQEQTITRAGRTKM</sequence>
<dbReference type="AlphaFoldDB" id="A0A6L3N562"/>
<dbReference type="SUPFAM" id="SSF48403">
    <property type="entry name" value="Ankyrin repeat"/>
    <property type="match status" value="1"/>
</dbReference>
<evidence type="ECO:0000313" key="1">
    <source>
        <dbReference type="EMBL" id="KAB0640692.1"/>
    </source>
</evidence>
<dbReference type="Proteomes" id="UP000473470">
    <property type="component" value="Unassembled WGS sequence"/>
</dbReference>
<accession>A0A6L3N562</accession>
<reference evidence="1 2" key="1">
    <citation type="submission" date="2019-09" db="EMBL/GenBank/DDBJ databases">
        <title>Draft genome sequences of 48 bacterial type strains from the CCUG.</title>
        <authorList>
            <person name="Tunovic T."/>
            <person name="Pineiro-Iglesias B."/>
            <person name="Unosson C."/>
            <person name="Inganas E."/>
            <person name="Ohlen M."/>
            <person name="Cardew S."/>
            <person name="Jensie-Markopoulos S."/>
            <person name="Salva-Serra F."/>
            <person name="Jaen-Luchoro D."/>
            <person name="Karlsson R."/>
            <person name="Svensson-Stadler L."/>
            <person name="Chun J."/>
            <person name="Moore E."/>
        </authorList>
    </citation>
    <scope>NUCLEOTIDE SEQUENCE [LARGE SCALE GENOMIC DNA]</scope>
    <source>
        <strain evidence="1 2">CCUG 65686</strain>
    </source>
</reference>
<dbReference type="RefSeq" id="WP_150998480.1">
    <property type="nucleotide sequence ID" value="NZ_CABVPM010000001.1"/>
</dbReference>
<dbReference type="Gene3D" id="1.25.40.20">
    <property type="entry name" value="Ankyrin repeat-containing domain"/>
    <property type="match status" value="1"/>
</dbReference>
<evidence type="ECO:0000313" key="2">
    <source>
        <dbReference type="Proteomes" id="UP000473470"/>
    </source>
</evidence>
<comment type="caution">
    <text evidence="1">The sequence shown here is derived from an EMBL/GenBank/DDBJ whole genome shotgun (WGS) entry which is preliminary data.</text>
</comment>
<name>A0A6L3N562_9BURK</name>
<protein>
    <submittedName>
        <fullName evidence="1">Ankyrin repeat domain-containing protein</fullName>
    </submittedName>
</protein>
<dbReference type="InterPro" id="IPR002110">
    <property type="entry name" value="Ankyrin_rpt"/>
</dbReference>
<dbReference type="InterPro" id="IPR036770">
    <property type="entry name" value="Ankyrin_rpt-contain_sf"/>
</dbReference>
<gene>
    <name evidence="1" type="ORF">F7R25_04125</name>
</gene>
<dbReference type="EMBL" id="VZOK01000004">
    <property type="protein sequence ID" value="KAB0640692.1"/>
    <property type="molecule type" value="Genomic_DNA"/>
</dbReference>
<proteinExistence type="predicted"/>
<dbReference type="Pfam" id="PF12796">
    <property type="entry name" value="Ank_2"/>
    <property type="match status" value="1"/>
</dbReference>